<gene>
    <name evidence="5" type="ORF">PFX98_11915</name>
</gene>
<evidence type="ECO:0000259" key="4">
    <source>
        <dbReference type="SMART" id="SM00822"/>
    </source>
</evidence>
<keyword evidence="2" id="KW-0560">Oxidoreductase</keyword>
<protein>
    <submittedName>
        <fullName evidence="5">SDR family oxidoreductase</fullName>
    </submittedName>
</protein>
<dbReference type="PIRSF" id="PIRSF000126">
    <property type="entry name" value="11-beta-HSD1"/>
    <property type="match status" value="1"/>
</dbReference>
<dbReference type="AlphaFoldDB" id="A0AA95NFV7"/>
<dbReference type="PRINTS" id="PR00081">
    <property type="entry name" value="GDHRDH"/>
</dbReference>
<evidence type="ECO:0000256" key="1">
    <source>
        <dbReference type="ARBA" id="ARBA00006484"/>
    </source>
</evidence>
<feature type="domain" description="Ketoreductase" evidence="4">
    <location>
        <begin position="7"/>
        <end position="187"/>
    </location>
</feature>
<dbReference type="Pfam" id="PF00106">
    <property type="entry name" value="adh_short"/>
    <property type="match status" value="1"/>
</dbReference>
<dbReference type="KEGG" id="pais:PFX98_11915"/>
<keyword evidence="6" id="KW-1185">Reference proteome</keyword>
<dbReference type="EMBL" id="CP116346">
    <property type="protein sequence ID" value="WIT14292.1"/>
    <property type="molecule type" value="Genomic_DNA"/>
</dbReference>
<accession>A0AA95NFV7</accession>
<dbReference type="InterPro" id="IPR036291">
    <property type="entry name" value="NAD(P)-bd_dom_sf"/>
</dbReference>
<dbReference type="PANTHER" id="PTHR44196">
    <property type="entry name" value="DEHYDROGENASE/REDUCTASE SDR FAMILY MEMBER 7B"/>
    <property type="match status" value="1"/>
</dbReference>
<dbReference type="Proteomes" id="UP001177769">
    <property type="component" value="Chromosome"/>
</dbReference>
<dbReference type="GO" id="GO:0016020">
    <property type="term" value="C:membrane"/>
    <property type="evidence" value="ECO:0007669"/>
    <property type="project" value="TreeGrafter"/>
</dbReference>
<evidence type="ECO:0000256" key="3">
    <source>
        <dbReference type="RuleBase" id="RU000363"/>
    </source>
</evidence>
<dbReference type="PRINTS" id="PR00080">
    <property type="entry name" value="SDRFAMILY"/>
</dbReference>
<dbReference type="PANTHER" id="PTHR44196:SF2">
    <property type="entry name" value="SHORT-CHAIN DEHYDROGENASE-RELATED"/>
    <property type="match status" value="1"/>
</dbReference>
<dbReference type="InterPro" id="IPR020904">
    <property type="entry name" value="Sc_DH/Rdtase_CS"/>
</dbReference>
<dbReference type="GO" id="GO:0016491">
    <property type="term" value="F:oxidoreductase activity"/>
    <property type="evidence" value="ECO:0007669"/>
    <property type="project" value="UniProtKB-KW"/>
</dbReference>
<dbReference type="SMART" id="SM00822">
    <property type="entry name" value="PKS_KR"/>
    <property type="match status" value="1"/>
</dbReference>
<dbReference type="SUPFAM" id="SSF51735">
    <property type="entry name" value="NAD(P)-binding Rossmann-fold domains"/>
    <property type="match status" value="1"/>
</dbReference>
<dbReference type="Gene3D" id="3.40.50.720">
    <property type="entry name" value="NAD(P)-binding Rossmann-like Domain"/>
    <property type="match status" value="1"/>
</dbReference>
<organism evidence="5 6">
    <name type="scientific">Paucibacter sediminis</name>
    <dbReference type="NCBI Taxonomy" id="3019553"/>
    <lineage>
        <taxon>Bacteria</taxon>
        <taxon>Pseudomonadati</taxon>
        <taxon>Pseudomonadota</taxon>
        <taxon>Betaproteobacteria</taxon>
        <taxon>Burkholderiales</taxon>
        <taxon>Sphaerotilaceae</taxon>
        <taxon>Roseateles</taxon>
    </lineage>
</organism>
<evidence type="ECO:0000256" key="2">
    <source>
        <dbReference type="ARBA" id="ARBA00023002"/>
    </source>
</evidence>
<name>A0AA95NFV7_9BURK</name>
<dbReference type="RefSeq" id="WP_285235420.1">
    <property type="nucleotide sequence ID" value="NZ_CP116346.1"/>
</dbReference>
<evidence type="ECO:0000313" key="6">
    <source>
        <dbReference type="Proteomes" id="UP001177769"/>
    </source>
</evidence>
<reference evidence="5" key="1">
    <citation type="submission" date="2023-01" db="EMBL/GenBank/DDBJ databases">
        <title>Whole genome sequence of Paucibacter sp. S2-9 isolated from pond sediment.</title>
        <authorList>
            <person name="Jung J.Y."/>
        </authorList>
    </citation>
    <scope>NUCLEOTIDE SEQUENCE</scope>
    <source>
        <strain evidence="5">S2-9</strain>
    </source>
</reference>
<dbReference type="CDD" id="cd05233">
    <property type="entry name" value="SDR_c"/>
    <property type="match status" value="1"/>
</dbReference>
<dbReference type="InterPro" id="IPR057326">
    <property type="entry name" value="KR_dom"/>
</dbReference>
<evidence type="ECO:0000313" key="5">
    <source>
        <dbReference type="EMBL" id="WIT14292.1"/>
    </source>
</evidence>
<comment type="similarity">
    <text evidence="1 3">Belongs to the short-chain dehydrogenases/reductases (SDR) family.</text>
</comment>
<proteinExistence type="inferred from homology"/>
<dbReference type="InterPro" id="IPR002347">
    <property type="entry name" value="SDR_fam"/>
</dbReference>
<dbReference type="PROSITE" id="PS00061">
    <property type="entry name" value="ADH_SHORT"/>
    <property type="match status" value="1"/>
</dbReference>
<sequence length="266" mass="27601">MTAPRRLTALITGASSGIGAALARRFARGGFNVVLVARSADKLEALAKALAAEHGVKAWAVAADLARPDAAANLASAMKRARRPIDLLVNNAGVLAHGSFVELPAQRHQQLIDLNVSGLTAMLAAFVPPMVARGQGRVLNVASIASFQPVPSLASYAATKAYVLSLTESLSEELKGTGVSITALCPGITATGMLEQARAEHAELARLPGFVIGSAEAVADEGFEACMQGEVIRVPGVLNLATVLAGRATPKWLLRRVSGALTRQLK</sequence>